<dbReference type="PATRIC" id="fig|40335.7.peg.508"/>
<sequence length="210" mass="23772">MKQQIQIALAGQVGVFSDSLHISDGFPVPVCHFRRAKFSQVFSGEATYGYCASKGETYYGFKGNLLINSEGIITGITLSQAHVDERESLWDLVDGIHGMLIADKGLIGADFRNELREYSGIDLQTAVRSNMEEKRAKNFIKWLTSTRRLVETVIGQLADRFQIEKVRARKLWYLTNRIARKVLAHTVCVCINKKIGNPLFNLSYWSNHKS</sequence>
<dbReference type="InterPro" id="IPR025668">
    <property type="entry name" value="Tnp_DDE_dom"/>
</dbReference>
<evidence type="ECO:0000313" key="3">
    <source>
        <dbReference type="Proteomes" id="UP000054693"/>
    </source>
</evidence>
<proteinExistence type="predicted"/>
<dbReference type="AlphaFoldDB" id="A0A0W0ZU18"/>
<gene>
    <name evidence="2" type="ORF">Ltuc_0488</name>
</gene>
<comment type="caution">
    <text evidence="2">The sequence shown here is derived from an EMBL/GenBank/DDBJ whole genome shotgun (WGS) entry which is preliminary data.</text>
</comment>
<protein>
    <submittedName>
        <fullName evidence="2">Transposase (DDE domain)</fullName>
    </submittedName>
</protein>
<dbReference type="STRING" id="40335.Ltuc_0488"/>
<keyword evidence="3" id="KW-1185">Reference proteome</keyword>
<dbReference type="Proteomes" id="UP000054693">
    <property type="component" value="Unassembled WGS sequence"/>
</dbReference>
<evidence type="ECO:0000313" key="2">
    <source>
        <dbReference type="EMBL" id="KTD72641.1"/>
    </source>
</evidence>
<reference evidence="2 3" key="1">
    <citation type="submission" date="2015-11" db="EMBL/GenBank/DDBJ databases">
        <title>Genomic analysis of 38 Legionella species identifies large and diverse effector repertoires.</title>
        <authorList>
            <person name="Burstein D."/>
            <person name="Amaro F."/>
            <person name="Zusman T."/>
            <person name="Lifshitz Z."/>
            <person name="Cohen O."/>
            <person name="Gilbert J.A."/>
            <person name="Pupko T."/>
            <person name="Shuman H.A."/>
            <person name="Segal G."/>
        </authorList>
    </citation>
    <scope>NUCLEOTIDE SEQUENCE [LARGE SCALE GENOMIC DNA]</scope>
    <source>
        <strain evidence="2 3">ATCC 49180</strain>
    </source>
</reference>
<name>A0A0W0ZU18_9GAMM</name>
<dbReference type="Pfam" id="PF13612">
    <property type="entry name" value="DDE_Tnp_1_3"/>
    <property type="match status" value="1"/>
</dbReference>
<organism evidence="2 3">
    <name type="scientific">Legionella tucsonensis</name>
    <dbReference type="NCBI Taxonomy" id="40335"/>
    <lineage>
        <taxon>Bacteria</taxon>
        <taxon>Pseudomonadati</taxon>
        <taxon>Pseudomonadota</taxon>
        <taxon>Gammaproteobacteria</taxon>
        <taxon>Legionellales</taxon>
        <taxon>Legionellaceae</taxon>
        <taxon>Legionella</taxon>
    </lineage>
</organism>
<evidence type="ECO:0000259" key="1">
    <source>
        <dbReference type="Pfam" id="PF13612"/>
    </source>
</evidence>
<dbReference type="EMBL" id="LNZA01000001">
    <property type="protein sequence ID" value="KTD72641.1"/>
    <property type="molecule type" value="Genomic_DNA"/>
</dbReference>
<dbReference type="NCBIfam" id="NF033520">
    <property type="entry name" value="transpos_IS982"/>
    <property type="match status" value="1"/>
</dbReference>
<feature type="domain" description="Transposase DDE" evidence="1">
    <location>
        <begin position="20"/>
        <end position="170"/>
    </location>
</feature>
<accession>A0A0W0ZU18</accession>